<feature type="transmembrane region" description="Helical" evidence="9">
    <location>
        <begin position="1242"/>
        <end position="1261"/>
    </location>
</feature>
<evidence type="ECO:0000256" key="9">
    <source>
        <dbReference type="SAM" id="Phobius"/>
    </source>
</evidence>
<feature type="domain" description="Peptidase S53" evidence="11">
    <location>
        <begin position="243"/>
        <end position="696"/>
    </location>
</feature>
<dbReference type="SUPFAM" id="SSF52743">
    <property type="entry name" value="Subtilisin-like"/>
    <property type="match status" value="1"/>
</dbReference>
<protein>
    <submittedName>
        <fullName evidence="12">Peptidase S53 propeptide</fullName>
    </submittedName>
</protein>
<keyword evidence="6" id="KW-0106">Calcium</keyword>
<proteinExistence type="predicted"/>
<dbReference type="OrthoDB" id="127592at2"/>
<evidence type="ECO:0000256" key="2">
    <source>
        <dbReference type="ARBA" id="ARBA00022670"/>
    </source>
</evidence>
<keyword evidence="2" id="KW-0645">Protease</keyword>
<evidence type="ECO:0000256" key="6">
    <source>
        <dbReference type="ARBA" id="ARBA00022837"/>
    </source>
</evidence>
<evidence type="ECO:0000256" key="5">
    <source>
        <dbReference type="ARBA" id="ARBA00022825"/>
    </source>
</evidence>
<keyword evidence="9" id="KW-0472">Membrane</keyword>
<accession>G8NTS9</accession>
<dbReference type="STRING" id="682795.AciX8_2073"/>
<dbReference type="eggNOG" id="COG4934">
    <property type="taxonomic scope" value="Bacteria"/>
</dbReference>
<keyword evidence="10" id="KW-0732">Signal</keyword>
<dbReference type="InterPro" id="IPR036852">
    <property type="entry name" value="Peptidase_S8/S53_dom_sf"/>
</dbReference>
<dbReference type="PANTHER" id="PTHR14218">
    <property type="entry name" value="PROTEASE S8 TRIPEPTIDYL PEPTIDASE I CLN2"/>
    <property type="match status" value="1"/>
</dbReference>
<evidence type="ECO:0000256" key="3">
    <source>
        <dbReference type="ARBA" id="ARBA00022723"/>
    </source>
</evidence>
<name>G8NTS9_GRAMM</name>
<evidence type="ECO:0000313" key="13">
    <source>
        <dbReference type="Proteomes" id="UP000007113"/>
    </source>
</evidence>
<keyword evidence="3" id="KW-0479">Metal-binding</keyword>
<dbReference type="Proteomes" id="UP000007113">
    <property type="component" value="Chromosome"/>
</dbReference>
<keyword evidence="5" id="KW-0720">Serine protease</keyword>
<dbReference type="Gene3D" id="2.60.40.10">
    <property type="entry name" value="Immunoglobulins"/>
    <property type="match status" value="3"/>
</dbReference>
<dbReference type="InterPro" id="IPR032109">
    <property type="entry name" value="Big_3_5"/>
</dbReference>
<dbReference type="InterPro" id="IPR013783">
    <property type="entry name" value="Ig-like_fold"/>
</dbReference>
<gene>
    <name evidence="12" type="ordered locus">AciX8_2073</name>
</gene>
<keyword evidence="4" id="KW-0378">Hydrolase</keyword>
<dbReference type="CDD" id="cd04056">
    <property type="entry name" value="Peptidases_S53"/>
    <property type="match status" value="1"/>
</dbReference>
<dbReference type="HOGENOM" id="CLU_004005_0_0_0"/>
<evidence type="ECO:0000256" key="7">
    <source>
        <dbReference type="ARBA" id="ARBA00023145"/>
    </source>
</evidence>
<dbReference type="SUPFAM" id="SSF54897">
    <property type="entry name" value="Protease propeptides/inhibitors"/>
    <property type="match status" value="1"/>
</dbReference>
<dbReference type="InterPro" id="IPR030400">
    <property type="entry name" value="Sedolisin_dom"/>
</dbReference>
<evidence type="ECO:0000259" key="11">
    <source>
        <dbReference type="PROSITE" id="PS51695"/>
    </source>
</evidence>
<feature type="transmembrane region" description="Helical" evidence="9">
    <location>
        <begin position="1219"/>
        <end position="1235"/>
    </location>
</feature>
<dbReference type="SMART" id="SM00944">
    <property type="entry name" value="Pro-kuma_activ"/>
    <property type="match status" value="1"/>
</dbReference>
<feature type="compositionally biased region" description="Low complexity" evidence="8">
    <location>
        <begin position="489"/>
        <end position="507"/>
    </location>
</feature>
<dbReference type="InterPro" id="IPR015366">
    <property type="entry name" value="S53_propep"/>
</dbReference>
<keyword evidence="7" id="KW-0865">Zymogen</keyword>
<dbReference type="KEGG" id="gma:AciX8_2073"/>
<keyword evidence="9" id="KW-1133">Transmembrane helix</keyword>
<keyword evidence="9" id="KW-0812">Transmembrane</keyword>
<dbReference type="GO" id="GO:0046872">
    <property type="term" value="F:metal ion binding"/>
    <property type="evidence" value="ECO:0007669"/>
    <property type="project" value="UniProtKB-KW"/>
</dbReference>
<dbReference type="GO" id="GO:0008240">
    <property type="term" value="F:tripeptidyl-peptidase activity"/>
    <property type="evidence" value="ECO:0007669"/>
    <property type="project" value="TreeGrafter"/>
</dbReference>
<feature type="signal peptide" evidence="10">
    <location>
        <begin position="1"/>
        <end position="33"/>
    </location>
</feature>
<evidence type="ECO:0000313" key="12">
    <source>
        <dbReference type="EMBL" id="AEU36403.1"/>
    </source>
</evidence>
<dbReference type="Pfam" id="PF16640">
    <property type="entry name" value="Big_3_5"/>
    <property type="match status" value="2"/>
</dbReference>
<comment type="cofactor">
    <cofactor evidence="1">
        <name>Ca(2+)</name>
        <dbReference type="ChEBI" id="CHEBI:29108"/>
    </cofactor>
</comment>
<dbReference type="GO" id="GO:0006508">
    <property type="term" value="P:proteolysis"/>
    <property type="evidence" value="ECO:0007669"/>
    <property type="project" value="UniProtKB-KW"/>
</dbReference>
<dbReference type="PANTHER" id="PTHR14218:SF15">
    <property type="entry name" value="TRIPEPTIDYL-PEPTIDASE 1"/>
    <property type="match status" value="1"/>
</dbReference>
<dbReference type="EMBL" id="CP003130">
    <property type="protein sequence ID" value="AEU36403.1"/>
    <property type="molecule type" value="Genomic_DNA"/>
</dbReference>
<feature type="chain" id="PRO_5003512883" evidence="10">
    <location>
        <begin position="34"/>
        <end position="1307"/>
    </location>
</feature>
<organism evidence="12 13">
    <name type="scientific">Granulicella mallensis (strain ATCC BAA-1857 / DSM 23137 / MP5ACTX8)</name>
    <dbReference type="NCBI Taxonomy" id="682795"/>
    <lineage>
        <taxon>Bacteria</taxon>
        <taxon>Pseudomonadati</taxon>
        <taxon>Acidobacteriota</taxon>
        <taxon>Terriglobia</taxon>
        <taxon>Terriglobales</taxon>
        <taxon>Acidobacteriaceae</taxon>
        <taxon>Granulicella</taxon>
    </lineage>
</organism>
<evidence type="ECO:0000256" key="4">
    <source>
        <dbReference type="ARBA" id="ARBA00022801"/>
    </source>
</evidence>
<evidence type="ECO:0000256" key="10">
    <source>
        <dbReference type="SAM" id="SignalP"/>
    </source>
</evidence>
<dbReference type="Pfam" id="PF09286">
    <property type="entry name" value="Pro-kuma_activ"/>
    <property type="match status" value="1"/>
</dbReference>
<dbReference type="PROSITE" id="PS00138">
    <property type="entry name" value="SUBTILASE_SER"/>
    <property type="match status" value="1"/>
</dbReference>
<dbReference type="Gene3D" id="3.40.50.200">
    <property type="entry name" value="Peptidase S8/S53 domain"/>
    <property type="match status" value="1"/>
</dbReference>
<dbReference type="CDD" id="cd11377">
    <property type="entry name" value="Pro-peptidase_S53"/>
    <property type="match status" value="1"/>
</dbReference>
<dbReference type="InterPro" id="IPR023828">
    <property type="entry name" value="Peptidase_S8_Ser-AS"/>
</dbReference>
<sequence>MTRIRSFTSACCKGSLALMLLGASMVSVQRMSAQSVKVASRVTAAVDNNVRTTLKGNTPFQVQASVDRGALPDSTPANSMLIVLKRSETQEMQLRQTMNDLHNPASASYHKWLKPSDFAQQFAPADQDVQAVSNWLASQGFTVNQVSKGKAAIQFSGTAGQVRNSFHTELHTYVRNGVTFHSNNQDPQIPSALYPVVSGIAALNDIQPQSHTRILGKASFNPKTHASVPQWSYPADAGGVYLTVAPGDFALQYDVNPIYKAGYTGTGETIGIVSQANVDNTVVSNYRKLFGFSPTNLPSTIVDGFDPGTNGDGAGDEADLDVEVSGSVAPDAKILLYTGYDTSVTSGLFTAAIHAVDDDTADVISMSYGICEPTLGLSGNLLFNNLWSQAAAQGESVFVSTGDSGSAGCDNGQPQAEGGIAVNGIASTPYNVAVGGTDFYYSSYNSGNFQGQIDQYWNTTGSTGPMVSLLQPAPEQPWNNAFGLNVASGPTDQTTSSGSGGMSSCTEGTEDPSTASILSPTGKYISCSGGYAKPSWQTGVGVPKDGARDIPDVSLFAANGYNFSYWPICVAPTDCSTANLDPTTGAVTITGIGGTSASAPAMAGIMTLIDQAQKGRQGNPNYVLYALAAQVPSAFHDVTVGSNNVPCVTGSANCTLDTNGDGFYSLQVYPAGVGYDLATGLGSIDANVLLTNWNKVTFKSTATNLTLSSTTFAHGTPVTVTSTVVSSGGTPTGSVALVNTTTPAGAGIGTIALASGTGQALLTSLPAGNYNLVAQYGGDGTFAASTSMPVSLMVTPESSAVAVSGTYFGVDANGNTLPGVPFTNGITAQYGSFFDIDAKVYGASSSAAAPDGIATGVITVIDNGTPLTTLNLNSYGLAELQTGSLGAGTHSLVFSYGGDGSFNASQSAAYTITVVKGVPQIYIGNSVPAAVPVNGTLSVPVEVSSDNGQLPVGGTVTVTFGSQSQTVTLTQFNFGGLVNTGTGTATFNVGDVGPAGSYNLDASYSGDANLQTVSSAFDPSTITVYNNTLPTTTTTVTPSATSLNADGTLNITVKVTTTGPQIPTGSIDLFQNVFYQKIVVPLDATGTAVIPTPPSAILGNGPVQFTASYTGDHYNSPSVSAPVTVNANVGDFSLVPGSSLVSLKSGSTGSTTVAVGAPYGQRLTGLVALQCATSSPNLTCAFSSSTLTLPSDPTLVATTTLTFTAVPPDSAKLTLHGEWFGGGATLALLALILPMRRRGRRFVGVFALLLLANVAVLGLSGCSGSTPASIPTTPPASAPSAAGNYTATVTATTSGITHTVVVRVAVK</sequence>
<dbReference type="GO" id="GO:0004252">
    <property type="term" value="F:serine-type endopeptidase activity"/>
    <property type="evidence" value="ECO:0007669"/>
    <property type="project" value="InterPro"/>
</dbReference>
<evidence type="ECO:0000256" key="1">
    <source>
        <dbReference type="ARBA" id="ARBA00001913"/>
    </source>
</evidence>
<evidence type="ECO:0000256" key="8">
    <source>
        <dbReference type="SAM" id="MobiDB-lite"/>
    </source>
</evidence>
<feature type="region of interest" description="Disordered" evidence="8">
    <location>
        <begin position="489"/>
        <end position="514"/>
    </location>
</feature>
<dbReference type="InterPro" id="IPR050819">
    <property type="entry name" value="Tripeptidyl-peptidase_I"/>
</dbReference>
<dbReference type="PROSITE" id="PS51695">
    <property type="entry name" value="SEDOLISIN"/>
    <property type="match status" value="1"/>
</dbReference>
<keyword evidence="13" id="KW-1185">Reference proteome</keyword>
<reference evidence="12 13" key="1">
    <citation type="submission" date="2011-11" db="EMBL/GenBank/DDBJ databases">
        <title>Complete sequence of Granulicella mallensis MP5ACTX8.</title>
        <authorList>
            <consortium name="US DOE Joint Genome Institute"/>
            <person name="Lucas S."/>
            <person name="Copeland A."/>
            <person name="Lapidus A."/>
            <person name="Cheng J.-F."/>
            <person name="Goodwin L."/>
            <person name="Pitluck S."/>
            <person name="Peters L."/>
            <person name="Lu M."/>
            <person name="Detter J.C."/>
            <person name="Han C."/>
            <person name="Tapia R."/>
            <person name="Land M."/>
            <person name="Hauser L."/>
            <person name="Kyrpides N."/>
            <person name="Ivanova N."/>
            <person name="Mikhailova N."/>
            <person name="Pagani I."/>
            <person name="Rawat S."/>
            <person name="Mannisto M."/>
            <person name="Haggblom M."/>
            <person name="Woyke T."/>
        </authorList>
    </citation>
    <scope>NUCLEOTIDE SEQUENCE [LARGE SCALE GENOMIC DNA]</scope>
    <source>
        <strain evidence="13">ATCC BAA-1857 / DSM 23137 / MP5ACTX8</strain>
    </source>
</reference>